<evidence type="ECO:0000256" key="1">
    <source>
        <dbReference type="SAM" id="Phobius"/>
    </source>
</evidence>
<accession>A0A369N5L1</accession>
<feature type="transmembrane region" description="Helical" evidence="1">
    <location>
        <begin position="93"/>
        <end position="114"/>
    </location>
</feature>
<evidence type="ECO:0000313" key="5">
    <source>
        <dbReference type="Proteomes" id="UP000253857"/>
    </source>
</evidence>
<name>A0A369N5L1_EGGLN</name>
<evidence type="ECO:0000313" key="6">
    <source>
        <dbReference type="Proteomes" id="UP000253970"/>
    </source>
</evidence>
<keyword evidence="1" id="KW-0472">Membrane</keyword>
<feature type="domain" description="DUF1648" evidence="2">
    <location>
        <begin position="14"/>
        <end position="58"/>
    </location>
</feature>
<dbReference type="InterPro" id="IPR012867">
    <property type="entry name" value="DUF1648"/>
</dbReference>
<dbReference type="EMBL" id="PPTU01000008">
    <property type="protein sequence ID" value="RDB70898.1"/>
    <property type="molecule type" value="Genomic_DNA"/>
</dbReference>
<sequence>MKMKAWEWAVWIALCIAPLAAAAAALGSLPDTIALHAGVHGVIDRYGSKYETLHIAAILGLPNLALMLVSWKAPALFAKGTIHGVDSPRSARILFLVIGSIETIIAIGVVLSFGRGALAG</sequence>
<dbReference type="RefSeq" id="WP_009306277.1">
    <property type="nucleotide sequence ID" value="NZ_AP031442.1"/>
</dbReference>
<dbReference type="Proteomes" id="UP000253970">
    <property type="component" value="Unassembled WGS sequence"/>
</dbReference>
<dbReference type="AlphaFoldDB" id="A0A369N5L1"/>
<comment type="caution">
    <text evidence="4">The sequence shown here is derived from an EMBL/GenBank/DDBJ whole genome shotgun (WGS) entry which is preliminary data.</text>
</comment>
<gene>
    <name evidence="4" type="ORF">C1871_08230</name>
    <name evidence="3" type="ORF">C1875_06775</name>
</gene>
<organism evidence="4 5">
    <name type="scientific">Eggerthella lenta</name>
    <name type="common">Eubacterium lentum</name>
    <dbReference type="NCBI Taxonomy" id="84112"/>
    <lineage>
        <taxon>Bacteria</taxon>
        <taxon>Bacillati</taxon>
        <taxon>Actinomycetota</taxon>
        <taxon>Coriobacteriia</taxon>
        <taxon>Eggerthellales</taxon>
        <taxon>Eggerthellaceae</taxon>
        <taxon>Eggerthella</taxon>
    </lineage>
</organism>
<dbReference type="Pfam" id="PF07853">
    <property type="entry name" value="DUF1648"/>
    <property type="match status" value="1"/>
</dbReference>
<evidence type="ECO:0000313" key="3">
    <source>
        <dbReference type="EMBL" id="RDB70898.1"/>
    </source>
</evidence>
<dbReference type="Proteomes" id="UP000253857">
    <property type="component" value="Unassembled WGS sequence"/>
</dbReference>
<keyword evidence="1" id="KW-1133">Transmembrane helix</keyword>
<reference evidence="5 6" key="1">
    <citation type="journal article" date="2018" name="Elife">
        <title>Discovery and characterization of a prevalent human gut bacterial enzyme sufficient for the inactivation of a family of plant toxins.</title>
        <authorList>
            <person name="Koppel N."/>
            <person name="Bisanz J.E."/>
            <person name="Pandelia M.E."/>
            <person name="Turnbaugh P.J."/>
            <person name="Balskus E.P."/>
        </authorList>
    </citation>
    <scope>NUCLEOTIDE SEQUENCE [LARGE SCALE GENOMIC DNA]</scope>
    <source>
        <strain evidence="4 5">FAA1-1-60AUCSF</strain>
        <strain evidence="3 6">W1 BHI 6</strain>
    </source>
</reference>
<dbReference type="EMBL" id="PPTY01000011">
    <property type="protein sequence ID" value="RDB85477.1"/>
    <property type="molecule type" value="Genomic_DNA"/>
</dbReference>
<feature type="transmembrane region" description="Helical" evidence="1">
    <location>
        <begin position="53"/>
        <end position="73"/>
    </location>
</feature>
<proteinExistence type="predicted"/>
<protein>
    <submittedName>
        <fullName evidence="4">DUF1648 domain-containing protein</fullName>
    </submittedName>
</protein>
<evidence type="ECO:0000313" key="4">
    <source>
        <dbReference type="EMBL" id="RDB85477.1"/>
    </source>
</evidence>
<evidence type="ECO:0000259" key="2">
    <source>
        <dbReference type="Pfam" id="PF07853"/>
    </source>
</evidence>
<keyword evidence="1" id="KW-0812">Transmembrane</keyword>